<sequence length="53" mass="6491">MGLLQRKIRLQDHLRELLLTTRSRFLMRAPEQELMLRLHRCRHQQLRSCHSSP</sequence>
<accession>C0PLG5</accession>
<reference evidence="1" key="1">
    <citation type="journal article" date="2009" name="PLoS Genet.">
        <title>Sequencing, mapping, and analysis of 27,455 maize full-length cDNAs.</title>
        <authorList>
            <person name="Soderlund C."/>
            <person name="Descour A."/>
            <person name="Kudrna D."/>
            <person name="Bomhoff M."/>
            <person name="Boyd L."/>
            <person name="Currie J."/>
            <person name="Angelova A."/>
            <person name="Collura K."/>
            <person name="Wissotski M."/>
            <person name="Ashley E."/>
            <person name="Morrow D."/>
            <person name="Fernandes J."/>
            <person name="Walbot V."/>
            <person name="Yu Y."/>
        </authorList>
    </citation>
    <scope>NUCLEOTIDE SEQUENCE</scope>
    <source>
        <strain evidence="1">B73</strain>
    </source>
</reference>
<protein>
    <submittedName>
        <fullName evidence="1">Uncharacterized protein</fullName>
    </submittedName>
</protein>
<dbReference type="EMBL" id="BT069134">
    <property type="protein sequence ID" value="ACN36031.1"/>
    <property type="molecule type" value="mRNA"/>
</dbReference>
<organism evidence="1">
    <name type="scientific">Zea mays</name>
    <name type="common">Maize</name>
    <dbReference type="NCBI Taxonomy" id="4577"/>
    <lineage>
        <taxon>Eukaryota</taxon>
        <taxon>Viridiplantae</taxon>
        <taxon>Streptophyta</taxon>
        <taxon>Embryophyta</taxon>
        <taxon>Tracheophyta</taxon>
        <taxon>Spermatophyta</taxon>
        <taxon>Magnoliopsida</taxon>
        <taxon>Liliopsida</taxon>
        <taxon>Poales</taxon>
        <taxon>Poaceae</taxon>
        <taxon>PACMAD clade</taxon>
        <taxon>Panicoideae</taxon>
        <taxon>Andropogonodae</taxon>
        <taxon>Andropogoneae</taxon>
        <taxon>Tripsacinae</taxon>
        <taxon>Zea</taxon>
    </lineage>
</organism>
<evidence type="ECO:0000313" key="1">
    <source>
        <dbReference type="EMBL" id="ACN36031.1"/>
    </source>
</evidence>
<reference evidence="1" key="2">
    <citation type="submission" date="2012-06" db="EMBL/GenBank/DDBJ databases">
        <authorList>
            <person name="Yu Y."/>
            <person name="Currie J."/>
            <person name="Lomeli R."/>
            <person name="Angelova A."/>
            <person name="Collura K."/>
            <person name="Wissotski M."/>
            <person name="Campos D."/>
            <person name="Kudrna D."/>
            <person name="Golser W."/>
            <person name="Ashely E."/>
            <person name="Descour A."/>
            <person name="Fernandes J."/>
            <person name="Soderlund C."/>
            <person name="Walbot V."/>
        </authorList>
    </citation>
    <scope>NUCLEOTIDE SEQUENCE</scope>
    <source>
        <strain evidence="1">B73</strain>
    </source>
</reference>
<proteinExistence type="evidence at transcript level"/>
<name>C0PLG5_MAIZE</name>
<dbReference type="AlphaFoldDB" id="C0PLG5"/>